<dbReference type="InterPro" id="IPR050279">
    <property type="entry name" value="Plant_def-hormone_signal"/>
</dbReference>
<evidence type="ECO:0000313" key="4">
    <source>
        <dbReference type="EnsemblPlants" id="Kaladp0674s0050.1.v1.1.CDS.1"/>
    </source>
</evidence>
<feature type="domain" description="Bet v I/Major latex protein" evidence="3">
    <location>
        <begin position="3"/>
        <end position="152"/>
    </location>
</feature>
<dbReference type="PANTHER" id="PTHR31213:SF19">
    <property type="entry name" value="BET V I_MAJOR LATEX PROTEIN DOMAIN-CONTAINING PROTEIN"/>
    <property type="match status" value="1"/>
</dbReference>
<name>A0A7N0VER2_KALFE</name>
<proteinExistence type="inferred from homology"/>
<dbReference type="OMA" id="WHELETD"/>
<dbReference type="Proteomes" id="UP000594263">
    <property type="component" value="Unplaced"/>
</dbReference>
<sequence>MRGSVSSDYSVEAPADAVWASYRGLELGHLVKNLLLQDSGTVEVLKGDGGVGTVLKATFAPGTPGPSYFIEKFTVMDDEARKKVTQTIEGGYLELGFKGYWLVFEVIEKDDTSAIIRSSVEYELDDEDAEKASLVNTGLVDAIASAIGNHVAERYKASKFKDNDN</sequence>
<dbReference type="InterPro" id="IPR023393">
    <property type="entry name" value="START-like_dom_sf"/>
</dbReference>
<dbReference type="Gramene" id="Kaladp0674s0050.1.v1.1">
    <property type="protein sequence ID" value="Kaladp0674s0050.1.v1.1.CDS.1"/>
    <property type="gene ID" value="Kaladp0674s0050.v1.1"/>
</dbReference>
<organism evidence="4 5">
    <name type="scientific">Kalanchoe fedtschenkoi</name>
    <name type="common">Lavender scallops</name>
    <name type="synonym">South American air plant</name>
    <dbReference type="NCBI Taxonomy" id="63787"/>
    <lineage>
        <taxon>Eukaryota</taxon>
        <taxon>Viridiplantae</taxon>
        <taxon>Streptophyta</taxon>
        <taxon>Embryophyta</taxon>
        <taxon>Tracheophyta</taxon>
        <taxon>Spermatophyta</taxon>
        <taxon>Magnoliopsida</taxon>
        <taxon>eudicotyledons</taxon>
        <taxon>Gunneridae</taxon>
        <taxon>Pentapetalae</taxon>
        <taxon>Saxifragales</taxon>
        <taxon>Crassulaceae</taxon>
        <taxon>Kalanchoe</taxon>
    </lineage>
</organism>
<evidence type="ECO:0000256" key="2">
    <source>
        <dbReference type="ARBA" id="ARBA00022589"/>
    </source>
</evidence>
<dbReference type="EnsemblPlants" id="Kaladp0674s0050.1.v1.1">
    <property type="protein sequence ID" value="Kaladp0674s0050.1.v1.1.CDS.1"/>
    <property type="gene ID" value="Kaladp0674s0050.v1.1"/>
</dbReference>
<evidence type="ECO:0000259" key="3">
    <source>
        <dbReference type="Pfam" id="PF00407"/>
    </source>
</evidence>
<dbReference type="GO" id="GO:0005737">
    <property type="term" value="C:cytoplasm"/>
    <property type="evidence" value="ECO:0007669"/>
    <property type="project" value="TreeGrafter"/>
</dbReference>
<protein>
    <recommendedName>
        <fullName evidence="3">Bet v I/Major latex protein domain-containing protein</fullName>
    </recommendedName>
</protein>
<evidence type="ECO:0000313" key="5">
    <source>
        <dbReference type="Proteomes" id="UP000594263"/>
    </source>
</evidence>
<reference evidence="4" key="1">
    <citation type="submission" date="2021-01" db="UniProtKB">
        <authorList>
            <consortium name="EnsemblPlants"/>
        </authorList>
    </citation>
    <scope>IDENTIFICATION</scope>
</reference>
<accession>A0A7N0VER2</accession>
<keyword evidence="5" id="KW-1185">Reference proteome</keyword>
<dbReference type="GO" id="GO:0038023">
    <property type="term" value="F:signaling receptor activity"/>
    <property type="evidence" value="ECO:0007669"/>
    <property type="project" value="TreeGrafter"/>
</dbReference>
<dbReference type="GO" id="GO:0004864">
    <property type="term" value="F:protein phosphatase inhibitor activity"/>
    <property type="evidence" value="ECO:0007669"/>
    <property type="project" value="TreeGrafter"/>
</dbReference>
<dbReference type="GO" id="GO:0006952">
    <property type="term" value="P:defense response"/>
    <property type="evidence" value="ECO:0007669"/>
    <property type="project" value="InterPro"/>
</dbReference>
<dbReference type="InterPro" id="IPR000916">
    <property type="entry name" value="Bet_v_I/MLP"/>
</dbReference>
<dbReference type="PANTHER" id="PTHR31213">
    <property type="entry name" value="OS08G0374000 PROTEIN-RELATED"/>
    <property type="match status" value="1"/>
</dbReference>
<dbReference type="Gene3D" id="3.30.530.20">
    <property type="match status" value="1"/>
</dbReference>
<keyword evidence="2" id="KW-0017">Alkaloid metabolism</keyword>
<comment type="similarity">
    <text evidence="1">Belongs to the BetVI family.</text>
</comment>
<dbReference type="Pfam" id="PF00407">
    <property type="entry name" value="Bet_v_1"/>
    <property type="match status" value="1"/>
</dbReference>
<dbReference type="GO" id="GO:0010427">
    <property type="term" value="F:abscisic acid binding"/>
    <property type="evidence" value="ECO:0007669"/>
    <property type="project" value="TreeGrafter"/>
</dbReference>
<dbReference type="GO" id="GO:0009820">
    <property type="term" value="P:alkaloid metabolic process"/>
    <property type="evidence" value="ECO:0007669"/>
    <property type="project" value="UniProtKB-KW"/>
</dbReference>
<dbReference type="GO" id="GO:0005634">
    <property type="term" value="C:nucleus"/>
    <property type="evidence" value="ECO:0007669"/>
    <property type="project" value="TreeGrafter"/>
</dbReference>
<dbReference type="GO" id="GO:0009738">
    <property type="term" value="P:abscisic acid-activated signaling pathway"/>
    <property type="evidence" value="ECO:0007669"/>
    <property type="project" value="TreeGrafter"/>
</dbReference>
<dbReference type="SUPFAM" id="SSF55961">
    <property type="entry name" value="Bet v1-like"/>
    <property type="match status" value="1"/>
</dbReference>
<dbReference type="AlphaFoldDB" id="A0A7N0VER2"/>
<evidence type="ECO:0000256" key="1">
    <source>
        <dbReference type="ARBA" id="ARBA00009744"/>
    </source>
</evidence>